<dbReference type="InterPro" id="IPR013538">
    <property type="entry name" value="ASHA1/2-like_C"/>
</dbReference>
<reference evidence="3 4" key="1">
    <citation type="submission" date="2015-10" db="EMBL/GenBank/DDBJ databases">
        <title>Draft genome sequence of pyrrolomycin-producing Streptomyces vitaminophilus.</title>
        <authorList>
            <person name="Graham D.E."/>
            <person name="Mahan K.M."/>
            <person name="Klingeman D.M."/>
            <person name="Hettich R.L."/>
            <person name="Parry R.J."/>
        </authorList>
    </citation>
    <scope>NUCLEOTIDE SEQUENCE [LARGE SCALE GENOMIC DNA]</scope>
    <source>
        <strain evidence="3 4">ATCC 31673</strain>
    </source>
</reference>
<dbReference type="OrthoDB" id="268331at2"/>
<keyword evidence="4" id="KW-1185">Reference proteome</keyword>
<sequence>MNEYVQGKDVRVQVTVGAPVERAFQVFTEQAHRWWPAPYRIGAGGERTDLVIEPKPGGRWYEVTDDGAECAWGTVLEWDAPHHLALSWAITPAFRPETDGAKASRVDVAFTADGPNRTVVTLVHSGLERHGSGWEQARDALAADGAWPGVLGSYAAVTDAV</sequence>
<dbReference type="EMBL" id="LLZU01000036">
    <property type="protein sequence ID" value="KRV47619.1"/>
    <property type="molecule type" value="Genomic_DNA"/>
</dbReference>
<dbReference type="Pfam" id="PF08327">
    <property type="entry name" value="AHSA1"/>
    <property type="match status" value="1"/>
</dbReference>
<feature type="domain" description="Activator of Hsp90 ATPase homologue 1/2-like C-terminal" evidence="2">
    <location>
        <begin position="18"/>
        <end position="137"/>
    </location>
</feature>
<evidence type="ECO:0000313" key="4">
    <source>
        <dbReference type="Proteomes" id="UP000050867"/>
    </source>
</evidence>
<name>A0A0T6LNF3_WENVI</name>
<dbReference type="Proteomes" id="UP000050867">
    <property type="component" value="Unassembled WGS sequence"/>
</dbReference>
<evidence type="ECO:0000256" key="1">
    <source>
        <dbReference type="ARBA" id="ARBA00006817"/>
    </source>
</evidence>
<evidence type="ECO:0000313" key="3">
    <source>
        <dbReference type="EMBL" id="KRV47619.1"/>
    </source>
</evidence>
<proteinExistence type="inferred from homology"/>
<organism evidence="3 4">
    <name type="scientific">Wenjunlia vitaminophila</name>
    <name type="common">Streptomyces vitaminophilus</name>
    <dbReference type="NCBI Taxonomy" id="76728"/>
    <lineage>
        <taxon>Bacteria</taxon>
        <taxon>Bacillati</taxon>
        <taxon>Actinomycetota</taxon>
        <taxon>Actinomycetes</taxon>
        <taxon>Kitasatosporales</taxon>
        <taxon>Streptomycetaceae</taxon>
        <taxon>Wenjunlia</taxon>
    </lineage>
</organism>
<dbReference type="Gene3D" id="3.30.530.20">
    <property type="match status" value="1"/>
</dbReference>
<dbReference type="SUPFAM" id="SSF55961">
    <property type="entry name" value="Bet v1-like"/>
    <property type="match status" value="1"/>
</dbReference>
<accession>A0A0T6LNF3</accession>
<comment type="similarity">
    <text evidence="1">Belongs to the AHA1 family.</text>
</comment>
<dbReference type="RefSeq" id="WP_018386215.1">
    <property type="nucleotide sequence ID" value="NZ_LLZU01000036.1"/>
</dbReference>
<dbReference type="eggNOG" id="COG3832">
    <property type="taxonomic scope" value="Bacteria"/>
</dbReference>
<gene>
    <name evidence="3" type="ORF">AQ490_06925</name>
</gene>
<dbReference type="AlphaFoldDB" id="A0A0T6LNF3"/>
<dbReference type="STRING" id="76728.AQ490_06925"/>
<comment type="caution">
    <text evidence="3">The sequence shown here is derived from an EMBL/GenBank/DDBJ whole genome shotgun (WGS) entry which is preliminary data.</text>
</comment>
<protein>
    <recommendedName>
        <fullName evidence="2">Activator of Hsp90 ATPase homologue 1/2-like C-terminal domain-containing protein</fullName>
    </recommendedName>
</protein>
<dbReference type="InterPro" id="IPR023393">
    <property type="entry name" value="START-like_dom_sf"/>
</dbReference>
<dbReference type="CDD" id="cd08891">
    <property type="entry name" value="SRPBCC_CalC"/>
    <property type="match status" value="1"/>
</dbReference>
<evidence type="ECO:0000259" key="2">
    <source>
        <dbReference type="Pfam" id="PF08327"/>
    </source>
</evidence>